<dbReference type="InterPro" id="IPR013108">
    <property type="entry name" value="Amidohydro_3"/>
</dbReference>
<dbReference type="Gene3D" id="3.10.310.70">
    <property type="match status" value="1"/>
</dbReference>
<gene>
    <name evidence="4" type="ORF">MVEN_00563900</name>
</gene>
<comment type="caution">
    <text evidence="4">The sequence shown here is derived from an EMBL/GenBank/DDBJ whole genome shotgun (WGS) entry which is preliminary data.</text>
</comment>
<dbReference type="PANTHER" id="PTHR22642:SF2">
    <property type="entry name" value="PROTEIN LONG AFTER FAR-RED 3"/>
    <property type="match status" value="1"/>
</dbReference>
<name>A0A8H6YJ52_9AGAR</name>
<keyword evidence="4" id="KW-0378">Hydrolase</keyword>
<dbReference type="AlphaFoldDB" id="A0A8H6YJ52"/>
<dbReference type="CDD" id="cd01300">
    <property type="entry name" value="YtcJ_like"/>
    <property type="match status" value="1"/>
</dbReference>
<evidence type="ECO:0000256" key="1">
    <source>
        <dbReference type="SAM" id="Coils"/>
    </source>
</evidence>
<evidence type="ECO:0000313" key="5">
    <source>
        <dbReference type="Proteomes" id="UP000620124"/>
    </source>
</evidence>
<keyword evidence="1" id="KW-0175">Coiled coil</keyword>
<dbReference type="InterPro" id="IPR033932">
    <property type="entry name" value="YtcJ-like"/>
</dbReference>
<dbReference type="SUPFAM" id="SSF51338">
    <property type="entry name" value="Composite domain of metallo-dependent hydrolases"/>
    <property type="match status" value="1"/>
</dbReference>
<evidence type="ECO:0000259" key="3">
    <source>
        <dbReference type="Pfam" id="PF07969"/>
    </source>
</evidence>
<keyword evidence="5" id="KW-1185">Reference proteome</keyword>
<dbReference type="EMBL" id="JACAZI010000004">
    <property type="protein sequence ID" value="KAF7362178.1"/>
    <property type="molecule type" value="Genomic_DNA"/>
</dbReference>
<evidence type="ECO:0000256" key="2">
    <source>
        <dbReference type="SAM" id="MobiDB-lite"/>
    </source>
</evidence>
<feature type="coiled-coil region" evidence="1">
    <location>
        <begin position="750"/>
        <end position="803"/>
    </location>
</feature>
<dbReference type="InterPro" id="IPR018609">
    <property type="entry name" value="Bud13"/>
</dbReference>
<feature type="region of interest" description="Disordered" evidence="2">
    <location>
        <begin position="668"/>
        <end position="698"/>
    </location>
</feature>
<feature type="domain" description="Amidohydrolase 3" evidence="3">
    <location>
        <begin position="112"/>
        <end position="589"/>
    </location>
</feature>
<organism evidence="4 5">
    <name type="scientific">Mycena venus</name>
    <dbReference type="NCBI Taxonomy" id="2733690"/>
    <lineage>
        <taxon>Eukaryota</taxon>
        <taxon>Fungi</taxon>
        <taxon>Dikarya</taxon>
        <taxon>Basidiomycota</taxon>
        <taxon>Agaricomycotina</taxon>
        <taxon>Agaricomycetes</taxon>
        <taxon>Agaricomycetidae</taxon>
        <taxon>Agaricales</taxon>
        <taxon>Marasmiineae</taxon>
        <taxon>Mycenaceae</taxon>
        <taxon>Mycena</taxon>
    </lineage>
</organism>
<feature type="compositionally biased region" description="Basic and acidic residues" evidence="2">
    <location>
        <begin position="837"/>
        <end position="846"/>
    </location>
</feature>
<dbReference type="Gene3D" id="2.30.40.10">
    <property type="entry name" value="Urease, subunit C, domain 1"/>
    <property type="match status" value="1"/>
</dbReference>
<dbReference type="OrthoDB" id="3501663at2759"/>
<protein>
    <submittedName>
        <fullName evidence="4">Amidohydrolase 3</fullName>
    </submittedName>
</protein>
<proteinExistence type="predicted"/>
<dbReference type="InterPro" id="IPR011059">
    <property type="entry name" value="Metal-dep_hydrolase_composite"/>
</dbReference>
<dbReference type="Gene3D" id="3.20.20.140">
    <property type="entry name" value="Metal-dependent hydrolases"/>
    <property type="match status" value="1"/>
</dbReference>
<dbReference type="GO" id="GO:0016810">
    <property type="term" value="F:hydrolase activity, acting on carbon-nitrogen (but not peptide) bonds"/>
    <property type="evidence" value="ECO:0007669"/>
    <property type="project" value="InterPro"/>
</dbReference>
<dbReference type="PANTHER" id="PTHR22642">
    <property type="entry name" value="IMIDAZOLONEPROPIONASE"/>
    <property type="match status" value="1"/>
</dbReference>
<feature type="region of interest" description="Disordered" evidence="2">
    <location>
        <begin position="827"/>
        <end position="846"/>
    </location>
</feature>
<accession>A0A8H6YJ52</accession>
<dbReference type="Pfam" id="PF09736">
    <property type="entry name" value="Bud13"/>
    <property type="match status" value="1"/>
</dbReference>
<dbReference type="SUPFAM" id="SSF51556">
    <property type="entry name" value="Metallo-dependent hydrolases"/>
    <property type="match status" value="1"/>
</dbReference>
<dbReference type="Pfam" id="PF07969">
    <property type="entry name" value="Amidohydro_3"/>
    <property type="match status" value="1"/>
</dbReference>
<evidence type="ECO:0000313" key="4">
    <source>
        <dbReference type="EMBL" id="KAF7362178.1"/>
    </source>
</evidence>
<reference evidence="4" key="1">
    <citation type="submission" date="2020-05" db="EMBL/GenBank/DDBJ databases">
        <title>Mycena genomes resolve the evolution of fungal bioluminescence.</title>
        <authorList>
            <person name="Tsai I.J."/>
        </authorList>
    </citation>
    <scope>NUCLEOTIDE SEQUENCE</scope>
    <source>
        <strain evidence="4">CCC161011</strain>
    </source>
</reference>
<dbReference type="Proteomes" id="UP000620124">
    <property type="component" value="Unassembled WGS sequence"/>
</dbReference>
<dbReference type="InterPro" id="IPR032466">
    <property type="entry name" value="Metal_Hydrolase"/>
</dbReference>
<sequence length="876" mass="97253">MQNSKKDAQARPVPKARQSSRLRWLLGSVVAGSLLSRVWLHIQTRNEYTLCSHTTSIYTVDETQPRAQCISVLDGHISAVGNEADISRNWLLDLLYYPSAAKVRYIEREHIIVPGLADAHAHLLQQGFKMQLQLDGSKSVQEVIERIKAYIISHPDVERDPTRWIIGMGWDQTKWPGAEFPTAADLSSDPILRGRFILLLRVDVHASVLEMLAPLPSNVEGGSIIRDASGDPTGIFVDNAMTLVPTPSWTPDQYVDFFDTAVAEALKFGLTSIHDAFTDPAAVEFFKKQAESGKLPVRLYLMAVPFSENFTDWQPSKIQRLSNYGVQGRLNLRSVKLFTDGALGSWGAALIEPYSDKPDARGIMRSSPETMDQLIRSAWEAKLQVNVHCIGDRANEVVLDVFEKLLTEEARNGKAEISAFRPRIEHAQILQLSDLQRIGKLGIIASVQPTHGTSDMGYAETRLGPERIKGAYAYRTLLEASPQKVLPLGSDFPVEGVNPLLGFYAAVFRLTVDGRSPHGDGGWFPSERLTRAQALKGMTLDAAYASFAETELGSLTVGKRADFVLLDRNIMEVQPAEILKTKVVATVIDATAAMSNMKAYLAEKYMTGPKADAILAKVGPKKKKRKATTAAPSAFVMDVDGGWGDEPKDDMEDVEEAIVATDRSFKKRKVAPTEEGSGWATIQPGVKEETPPPPDEQPQVVQETAFVGGLVSAQQLKKALPQTNVEPTATAEEIALAQETVYRDATGKKINTKAARAEAARLKREREEKEAQKMEWGKGLVQRDEAEKRKQELEAQRGKKFARYADDADLNEEMKAKELWNDPAAQFLTKKRAKGPRKPEWDGVDRGNGFEKKWFQSINQKKRKGLESYQWSAEDM</sequence>